<gene>
    <name evidence="2" type="ORF">SAMN05443663_104297</name>
</gene>
<dbReference type="Proteomes" id="UP000184071">
    <property type="component" value="Unassembled WGS sequence"/>
</dbReference>
<dbReference type="STRING" id="370979.SAMN05443663_104297"/>
<reference evidence="3" key="1">
    <citation type="submission" date="2016-11" db="EMBL/GenBank/DDBJ databases">
        <authorList>
            <person name="Varghese N."/>
            <person name="Submissions S."/>
        </authorList>
    </citation>
    <scope>NUCLEOTIDE SEQUENCE [LARGE SCALE GENOMIC DNA]</scope>
    <source>
        <strain evidence="3">DSM 17963</strain>
    </source>
</reference>
<accession>A0A1M5NVL3</accession>
<dbReference type="RefSeq" id="WP_073416375.1">
    <property type="nucleotide sequence ID" value="NZ_FQWC01000004.1"/>
</dbReference>
<organism evidence="2 3">
    <name type="scientific">Flavobacterium defluvii</name>
    <dbReference type="NCBI Taxonomy" id="370979"/>
    <lineage>
        <taxon>Bacteria</taxon>
        <taxon>Pseudomonadati</taxon>
        <taxon>Bacteroidota</taxon>
        <taxon>Flavobacteriia</taxon>
        <taxon>Flavobacteriales</taxon>
        <taxon>Flavobacteriaceae</taxon>
        <taxon>Flavobacterium</taxon>
    </lineage>
</organism>
<dbReference type="Gene3D" id="3.90.550.10">
    <property type="entry name" value="Spore Coat Polysaccharide Biosynthesis Protein SpsA, Chain A"/>
    <property type="match status" value="1"/>
</dbReference>
<proteinExistence type="predicted"/>
<dbReference type="AlphaFoldDB" id="A0A1M5NVL3"/>
<dbReference type="SUPFAM" id="SSF53448">
    <property type="entry name" value="Nucleotide-diphospho-sugar transferases"/>
    <property type="match status" value="1"/>
</dbReference>
<name>A0A1M5NVL3_9FLAO</name>
<dbReference type="GO" id="GO:0016740">
    <property type="term" value="F:transferase activity"/>
    <property type="evidence" value="ECO:0007669"/>
    <property type="project" value="UniProtKB-KW"/>
</dbReference>
<dbReference type="OrthoDB" id="1116632at2"/>
<keyword evidence="2" id="KW-0808">Transferase</keyword>
<dbReference type="InterPro" id="IPR029044">
    <property type="entry name" value="Nucleotide-diphossugar_trans"/>
</dbReference>
<protein>
    <submittedName>
        <fullName evidence="2">Glycosyl transferase family 2</fullName>
    </submittedName>
</protein>
<dbReference type="Pfam" id="PF00535">
    <property type="entry name" value="Glycos_transf_2"/>
    <property type="match status" value="1"/>
</dbReference>
<evidence type="ECO:0000313" key="3">
    <source>
        <dbReference type="Proteomes" id="UP000184071"/>
    </source>
</evidence>
<keyword evidence="3" id="KW-1185">Reference proteome</keyword>
<dbReference type="EMBL" id="FQWC01000004">
    <property type="protein sequence ID" value="SHG93023.1"/>
    <property type="molecule type" value="Genomic_DNA"/>
</dbReference>
<sequence length="339" mass="38950">MRIGHNPHKDKAQIASDYFHQIVIPVYIPNQEGYFKDGFEILKICLQSLFATIHSKTYVTIVNNGSCNLVVDYLNELHRQNKIQEIIHVTNIGYINAMLKGIAGQKFSLITTSDADVFFLNGWQSETYTIFESFPKAGAVCPTPSSRSLRNHTANIYWDNLFNKKIQFNHVVNPEALKKFGLSVGNADFYNAIQLKKYLTLTSKKCKAVIGAGHFIVTYRSSIFDKLEKRYTDYVLGGNSDDLFDLPVVKKGFWRLSTIDNFAYHMGNVMEDWMHDEVSKLSQGNKNIDYNIKQITSKSNLSYFIKSKVFGKFILNKKILRCFLFFKGLTWNESKNYLS</sequence>
<feature type="domain" description="Glycosyltransferase 2-like" evidence="1">
    <location>
        <begin position="39"/>
        <end position="165"/>
    </location>
</feature>
<dbReference type="CDD" id="cd00761">
    <property type="entry name" value="Glyco_tranf_GTA_type"/>
    <property type="match status" value="1"/>
</dbReference>
<dbReference type="InterPro" id="IPR001173">
    <property type="entry name" value="Glyco_trans_2-like"/>
</dbReference>
<evidence type="ECO:0000313" key="2">
    <source>
        <dbReference type="EMBL" id="SHG93023.1"/>
    </source>
</evidence>
<evidence type="ECO:0000259" key="1">
    <source>
        <dbReference type="Pfam" id="PF00535"/>
    </source>
</evidence>